<keyword evidence="2 5" id="KW-0812">Transmembrane</keyword>
<dbReference type="Pfam" id="PF07690">
    <property type="entry name" value="MFS_1"/>
    <property type="match status" value="1"/>
</dbReference>
<evidence type="ECO:0000256" key="5">
    <source>
        <dbReference type="SAM" id="Phobius"/>
    </source>
</evidence>
<feature type="transmembrane region" description="Helical" evidence="5">
    <location>
        <begin position="378"/>
        <end position="394"/>
    </location>
</feature>
<dbReference type="SUPFAM" id="SSF103473">
    <property type="entry name" value="MFS general substrate transporter"/>
    <property type="match status" value="1"/>
</dbReference>
<proteinExistence type="predicted"/>
<organism evidence="7 8">
    <name type="scientific">Aeromicrobium choanae</name>
    <dbReference type="NCBI Taxonomy" id="1736691"/>
    <lineage>
        <taxon>Bacteria</taxon>
        <taxon>Bacillati</taxon>
        <taxon>Actinomycetota</taxon>
        <taxon>Actinomycetes</taxon>
        <taxon>Propionibacteriales</taxon>
        <taxon>Nocardioidaceae</taxon>
        <taxon>Aeromicrobium</taxon>
    </lineage>
</organism>
<dbReference type="STRING" id="1736691.SAMN06295964_0500"/>
<dbReference type="PROSITE" id="PS50850">
    <property type="entry name" value="MFS"/>
    <property type="match status" value="1"/>
</dbReference>
<feature type="transmembrane region" description="Helical" evidence="5">
    <location>
        <begin position="252"/>
        <end position="273"/>
    </location>
</feature>
<dbReference type="EMBL" id="LT796768">
    <property type="protein sequence ID" value="SKB04184.1"/>
    <property type="molecule type" value="Genomic_DNA"/>
</dbReference>
<dbReference type="Proteomes" id="UP000191040">
    <property type="component" value="Chromosome I"/>
</dbReference>
<reference evidence="8" key="1">
    <citation type="submission" date="2017-02" db="EMBL/GenBank/DDBJ databases">
        <authorList>
            <person name="Varghese N."/>
            <person name="Submissions S."/>
        </authorList>
    </citation>
    <scope>NUCLEOTIDE SEQUENCE [LARGE SCALE GENOMIC DNA]</scope>
    <source>
        <strain evidence="8">9H-4</strain>
    </source>
</reference>
<name>A0A1T4YQR0_9ACTN</name>
<evidence type="ECO:0000313" key="7">
    <source>
        <dbReference type="EMBL" id="SKB04184.1"/>
    </source>
</evidence>
<evidence type="ECO:0000256" key="2">
    <source>
        <dbReference type="ARBA" id="ARBA00022692"/>
    </source>
</evidence>
<accession>A0A1T4YQR0</accession>
<feature type="transmembrane region" description="Helical" evidence="5">
    <location>
        <begin position="354"/>
        <end position="372"/>
    </location>
</feature>
<sequence length="402" mass="40050">MTWPAQRRTVGTLALAQVVGGIGNGAGLAVGALLIEDVTGSAGWAGLSVVAMTLGAAGFTIPLSNFAVHRGRRPALTAGWLGGALGAVTVVIGAELASLPLLLLGFLLFGSSTAANLQSRFAAADRAEPEAVGRSISLVVWATTIGSVAGPNLTGPGASVARALGIPELAGPQVFSAIAFTGAGLLTWVLLRPDPIDRRDAAAPPPPRIAAALPHVRGTTAVAIASVALSHAVMVAVMALTPVHMSGHGASLSIIGFTISLHIAGMFALSPVFGWMTDRWGAEPTILLGQAVLILACGIAGTAGDSNVQITVGLVLLGVGWSMSVIAGAALLTRSVAAEVRPLVQGFSDLTMNLAGAAGGLVAGVVVALWSFGALTGVAALLTMPVVAAILVASRPPARSLT</sequence>
<evidence type="ECO:0000259" key="6">
    <source>
        <dbReference type="PROSITE" id="PS50850"/>
    </source>
</evidence>
<evidence type="ECO:0000256" key="4">
    <source>
        <dbReference type="ARBA" id="ARBA00023136"/>
    </source>
</evidence>
<feature type="transmembrane region" description="Helical" evidence="5">
    <location>
        <begin position="218"/>
        <end position="240"/>
    </location>
</feature>
<feature type="transmembrane region" description="Helical" evidence="5">
    <location>
        <begin position="310"/>
        <end position="333"/>
    </location>
</feature>
<dbReference type="InterPro" id="IPR011701">
    <property type="entry name" value="MFS"/>
</dbReference>
<dbReference type="OrthoDB" id="9776171at2"/>
<dbReference type="Gene3D" id="1.20.1250.20">
    <property type="entry name" value="MFS general substrate transporter like domains"/>
    <property type="match status" value="1"/>
</dbReference>
<dbReference type="InterPro" id="IPR036259">
    <property type="entry name" value="MFS_trans_sf"/>
</dbReference>
<dbReference type="InterPro" id="IPR020846">
    <property type="entry name" value="MFS_dom"/>
</dbReference>
<evidence type="ECO:0000256" key="1">
    <source>
        <dbReference type="ARBA" id="ARBA00004651"/>
    </source>
</evidence>
<feature type="domain" description="Major facilitator superfamily (MFS) profile" evidence="6">
    <location>
        <begin position="218"/>
        <end position="402"/>
    </location>
</feature>
<dbReference type="PANTHER" id="PTHR23534">
    <property type="entry name" value="MFS PERMEASE"/>
    <property type="match status" value="1"/>
</dbReference>
<gene>
    <name evidence="7" type="ORF">SAMN06295964_0500</name>
</gene>
<dbReference type="RefSeq" id="WP_078698690.1">
    <property type="nucleotide sequence ID" value="NZ_LT796768.1"/>
</dbReference>
<evidence type="ECO:0000313" key="8">
    <source>
        <dbReference type="Proteomes" id="UP000191040"/>
    </source>
</evidence>
<feature type="transmembrane region" description="Helical" evidence="5">
    <location>
        <begin position="75"/>
        <end position="94"/>
    </location>
</feature>
<dbReference type="AlphaFoldDB" id="A0A1T4YQR0"/>
<comment type="subcellular location">
    <subcellularLocation>
        <location evidence="1">Cell membrane</location>
        <topology evidence="1">Multi-pass membrane protein</topology>
    </subcellularLocation>
</comment>
<feature type="transmembrane region" description="Helical" evidence="5">
    <location>
        <begin position="285"/>
        <end position="304"/>
    </location>
</feature>
<keyword evidence="4 5" id="KW-0472">Membrane</keyword>
<protein>
    <submittedName>
        <fullName evidence="7">Predicted arabinose efflux permease, MFS family</fullName>
    </submittedName>
</protein>
<feature type="transmembrane region" description="Helical" evidence="5">
    <location>
        <begin position="12"/>
        <end position="35"/>
    </location>
</feature>
<evidence type="ECO:0000256" key="3">
    <source>
        <dbReference type="ARBA" id="ARBA00022989"/>
    </source>
</evidence>
<feature type="transmembrane region" description="Helical" evidence="5">
    <location>
        <begin position="170"/>
        <end position="191"/>
    </location>
</feature>
<dbReference type="PANTHER" id="PTHR23534:SF1">
    <property type="entry name" value="MAJOR FACILITATOR SUPERFAMILY PROTEIN"/>
    <property type="match status" value="1"/>
</dbReference>
<dbReference type="GO" id="GO:0022857">
    <property type="term" value="F:transmembrane transporter activity"/>
    <property type="evidence" value="ECO:0007669"/>
    <property type="project" value="InterPro"/>
</dbReference>
<dbReference type="GO" id="GO:0005886">
    <property type="term" value="C:plasma membrane"/>
    <property type="evidence" value="ECO:0007669"/>
    <property type="project" value="UniProtKB-SubCell"/>
</dbReference>
<keyword evidence="3 5" id="KW-1133">Transmembrane helix</keyword>
<keyword evidence="8" id="KW-1185">Reference proteome</keyword>
<feature type="transmembrane region" description="Helical" evidence="5">
    <location>
        <begin position="41"/>
        <end position="63"/>
    </location>
</feature>